<dbReference type="KEGG" id="upv:EJN92_04670"/>
<reference evidence="2 3" key="1">
    <citation type="journal article" date="2011" name="Int. J. Syst. Evol. Microbiol.">
        <title>Description of Undibacterium oligocarboniphilum sp. nov., isolated from purified water, and Undibacterium pigrum strain CCUG 49012 as the type strain of Undibacterium parvum sp. nov., and emended descriptions of the genus Undibacterium and the species Undibacterium pigrum.</title>
        <authorList>
            <person name="Eder W."/>
            <person name="Wanner G."/>
            <person name="Ludwig W."/>
            <person name="Busse H.J."/>
            <person name="Ziemke-Kageler F."/>
            <person name="Lang E."/>
        </authorList>
    </citation>
    <scope>NUCLEOTIDE SEQUENCE [LARGE SCALE GENOMIC DNA]</scope>
    <source>
        <strain evidence="2 3">DSM 23061</strain>
    </source>
</reference>
<proteinExistence type="predicted"/>
<organism evidence="2 3">
    <name type="scientific">Undibacterium parvum</name>
    <dbReference type="NCBI Taxonomy" id="401471"/>
    <lineage>
        <taxon>Bacteria</taxon>
        <taxon>Pseudomonadati</taxon>
        <taxon>Pseudomonadota</taxon>
        <taxon>Betaproteobacteria</taxon>
        <taxon>Burkholderiales</taxon>
        <taxon>Oxalobacteraceae</taxon>
        <taxon>Undibacterium</taxon>
    </lineage>
</organism>
<dbReference type="EMBL" id="CP034464">
    <property type="protein sequence ID" value="AZP14419.1"/>
    <property type="molecule type" value="Genomic_DNA"/>
</dbReference>
<dbReference type="Proteomes" id="UP000275663">
    <property type="component" value="Chromosome"/>
</dbReference>
<keyword evidence="3" id="KW-1185">Reference proteome</keyword>
<feature type="domain" description="ER-bound oxygenase mpaB/mpaB'/Rubber oxygenase catalytic" evidence="1">
    <location>
        <begin position="177"/>
        <end position="399"/>
    </location>
</feature>
<evidence type="ECO:0000313" key="2">
    <source>
        <dbReference type="EMBL" id="AZP14419.1"/>
    </source>
</evidence>
<dbReference type="InterPro" id="IPR018713">
    <property type="entry name" value="MPAB/Lcp_cat_dom"/>
</dbReference>
<sequence>MLLAAALVLSIPLFKLNSSLKKQGKKKAAILQYQLSDQQLKQARLLADPLADNTIQSLLGDWPQAAENVSYSPLELSVQWQTIASINRQFDDWKTNADIANWPETEARPESAIDQHLQAYLQAGLALPDWAEPAKIERAETLFMEYGALSCSLLFCSSLPECYVIPDLSAVLHAAGQLEQHTDHRIRSTAAMIFPVMMKGGLCQADGSGVAQILKVRLIHATIRNLILRGSPEHAMAHFNQHIQPLPLSNSANLFHTLFAHGWNLERAGLPCNQSELAYTLLTFGYVFLRSMRKLGLGLASEDELAFLHLWNVVGHILGIRRELMADTMQQAEVLFQQMQALPSSEQISPDPRPRLGQALMQSMEQVIPFRVFKAFPALMTRYLCGTSNAKKIGVNQRVSWLSHKLFILLMLLVRGIDTFVRYFSPEFSISRLITRVLGYHFMSKILLDQTRPLKLPEQLLNQVNQTIGTWSTDNKSAPWMNALEKKMTTSRSWNQAD</sequence>
<dbReference type="PANTHER" id="PTHR37539">
    <property type="entry name" value="SECRETED PROTEIN-RELATED"/>
    <property type="match status" value="1"/>
</dbReference>
<protein>
    <submittedName>
        <fullName evidence="2">DUF2236 domain-containing protein</fullName>
    </submittedName>
</protein>
<dbReference type="PANTHER" id="PTHR37539:SF1">
    <property type="entry name" value="ER-BOUND OXYGENASE MPAB_MPAB'_RUBBER OXYGENASE CATALYTIC DOMAIN-CONTAINING PROTEIN"/>
    <property type="match status" value="1"/>
</dbReference>
<dbReference type="InterPro" id="IPR037473">
    <property type="entry name" value="Lcp-like"/>
</dbReference>
<evidence type="ECO:0000259" key="1">
    <source>
        <dbReference type="Pfam" id="PF09995"/>
    </source>
</evidence>
<accession>A0A3S9HQS8</accession>
<dbReference type="GO" id="GO:0016491">
    <property type="term" value="F:oxidoreductase activity"/>
    <property type="evidence" value="ECO:0007669"/>
    <property type="project" value="InterPro"/>
</dbReference>
<name>A0A3S9HQS8_9BURK</name>
<dbReference type="OrthoDB" id="6072815at2"/>
<dbReference type="Pfam" id="PF09995">
    <property type="entry name" value="MPAB_Lcp_cat"/>
    <property type="match status" value="1"/>
</dbReference>
<evidence type="ECO:0000313" key="3">
    <source>
        <dbReference type="Proteomes" id="UP000275663"/>
    </source>
</evidence>
<dbReference type="AlphaFoldDB" id="A0A3S9HQS8"/>
<gene>
    <name evidence="2" type="ORF">EJN92_04670</name>
</gene>